<protein>
    <submittedName>
        <fullName evidence="2">Uncharacterized protein</fullName>
    </submittedName>
</protein>
<name>A0AC35EU76_9BILA</name>
<evidence type="ECO:0000313" key="1">
    <source>
        <dbReference type="Proteomes" id="UP000887580"/>
    </source>
</evidence>
<proteinExistence type="predicted"/>
<accession>A0AC35EU76</accession>
<sequence length="45" mass="5253">MNLLKNIPDLFKKIFYFLKRSGINIQICPGNTTLTINSFFWSEVS</sequence>
<dbReference type="WBParaSite" id="PS1159_v2.g10701.t1">
    <property type="protein sequence ID" value="PS1159_v2.g10701.t1"/>
    <property type="gene ID" value="PS1159_v2.g10701"/>
</dbReference>
<dbReference type="Proteomes" id="UP000887580">
    <property type="component" value="Unplaced"/>
</dbReference>
<evidence type="ECO:0000313" key="2">
    <source>
        <dbReference type="WBParaSite" id="PS1159_v2.g10701.t1"/>
    </source>
</evidence>
<reference evidence="2" key="1">
    <citation type="submission" date="2022-11" db="UniProtKB">
        <authorList>
            <consortium name="WormBaseParasite"/>
        </authorList>
    </citation>
    <scope>IDENTIFICATION</scope>
</reference>
<organism evidence="1 2">
    <name type="scientific">Panagrolaimus sp. PS1159</name>
    <dbReference type="NCBI Taxonomy" id="55785"/>
    <lineage>
        <taxon>Eukaryota</taxon>
        <taxon>Metazoa</taxon>
        <taxon>Ecdysozoa</taxon>
        <taxon>Nematoda</taxon>
        <taxon>Chromadorea</taxon>
        <taxon>Rhabditida</taxon>
        <taxon>Tylenchina</taxon>
        <taxon>Panagrolaimomorpha</taxon>
        <taxon>Panagrolaimoidea</taxon>
        <taxon>Panagrolaimidae</taxon>
        <taxon>Panagrolaimus</taxon>
    </lineage>
</organism>